<proteinExistence type="predicted"/>
<name>A0A2H1WJ93_SPOFR</name>
<evidence type="ECO:0000313" key="1">
    <source>
        <dbReference type="EMBL" id="SOQ53139.1"/>
    </source>
</evidence>
<reference evidence="1" key="1">
    <citation type="submission" date="2016-07" db="EMBL/GenBank/DDBJ databases">
        <authorList>
            <person name="Bretaudeau A."/>
        </authorList>
    </citation>
    <scope>NUCLEOTIDE SEQUENCE</scope>
    <source>
        <strain evidence="1">Rice</strain>
        <tissue evidence="1">Whole body</tissue>
    </source>
</reference>
<dbReference type="AlphaFoldDB" id="A0A2H1WJ93"/>
<sequence length="183" mass="20505">MKGHLIYFISHNNAEENHPMSSPALGETRGSVGRLLAKNHPVPTPAFRIGALVNPLDPNEKAFGALIGWFIRAGQSELEYLTRSRLWDKIIRLLLPERGSVRLLLTKNQPVPTPVFRAGAPVNLQGSPQLQVGHQPCWAPSVVVWLFESRAERDAPYARVWFWSNGKLPWFAVRRPGSSILTK</sequence>
<organism evidence="1">
    <name type="scientific">Spodoptera frugiperda</name>
    <name type="common">Fall armyworm</name>
    <dbReference type="NCBI Taxonomy" id="7108"/>
    <lineage>
        <taxon>Eukaryota</taxon>
        <taxon>Metazoa</taxon>
        <taxon>Ecdysozoa</taxon>
        <taxon>Arthropoda</taxon>
        <taxon>Hexapoda</taxon>
        <taxon>Insecta</taxon>
        <taxon>Pterygota</taxon>
        <taxon>Neoptera</taxon>
        <taxon>Endopterygota</taxon>
        <taxon>Lepidoptera</taxon>
        <taxon>Glossata</taxon>
        <taxon>Ditrysia</taxon>
        <taxon>Noctuoidea</taxon>
        <taxon>Noctuidae</taxon>
        <taxon>Amphipyrinae</taxon>
        <taxon>Spodoptera</taxon>
    </lineage>
</organism>
<protein>
    <submittedName>
        <fullName evidence="1">SFRICE_036351</fullName>
    </submittedName>
</protein>
<dbReference type="EMBL" id="ODYU01009032">
    <property type="protein sequence ID" value="SOQ53139.1"/>
    <property type="molecule type" value="Genomic_DNA"/>
</dbReference>
<accession>A0A2H1WJ93</accession>
<gene>
    <name evidence="1" type="ORF">SFRICE_036351</name>
</gene>